<gene>
    <name evidence="2" type="ORF">ACFQL9_12705</name>
</gene>
<evidence type="ECO:0000256" key="1">
    <source>
        <dbReference type="SAM" id="Phobius"/>
    </source>
</evidence>
<sequence length="207" mass="21768">MQRSLPLSTIAALIATAVLSLATGVIVSEQSLISVLPFTAPAFDFLGELDPETVLTGGAILVGVIGGLLGLKRWIDGISPTETGADDTMPEEVTVDPATVSGADIDHVLEAGESAHHVEEARGGLADTAVAVLETTQDVSPETAEEHVKTGTWTDDSLVAGFLGSEAPVPLVARLRGWLNPVSERRRRIDRSVTAIERALAQEVRDE</sequence>
<accession>A0ABD5WEC7</accession>
<dbReference type="GeneID" id="81124363"/>
<keyword evidence="3" id="KW-1185">Reference proteome</keyword>
<evidence type="ECO:0000313" key="2">
    <source>
        <dbReference type="EMBL" id="MFC7070505.1"/>
    </source>
</evidence>
<dbReference type="AlphaFoldDB" id="A0ABD5WEC7"/>
<dbReference type="EMBL" id="JBHTAH010000011">
    <property type="protein sequence ID" value="MFC7070505.1"/>
    <property type="molecule type" value="Genomic_DNA"/>
</dbReference>
<keyword evidence="1" id="KW-0472">Membrane</keyword>
<dbReference type="RefSeq" id="WP_284032507.1">
    <property type="nucleotide sequence ID" value="NZ_CP126154.1"/>
</dbReference>
<keyword evidence="1" id="KW-1133">Transmembrane helix</keyword>
<feature type="transmembrane region" description="Helical" evidence="1">
    <location>
        <begin position="53"/>
        <end position="71"/>
    </location>
</feature>
<reference evidence="2 3" key="1">
    <citation type="journal article" date="2019" name="Int. J. Syst. Evol. Microbiol.">
        <title>The Global Catalogue of Microorganisms (GCM) 10K type strain sequencing project: providing services to taxonomists for standard genome sequencing and annotation.</title>
        <authorList>
            <consortium name="The Broad Institute Genomics Platform"/>
            <consortium name="The Broad Institute Genome Sequencing Center for Infectious Disease"/>
            <person name="Wu L."/>
            <person name="Ma J."/>
        </authorList>
    </citation>
    <scope>NUCLEOTIDE SEQUENCE [LARGE SCALE GENOMIC DNA]</scope>
    <source>
        <strain evidence="2 3">DT31</strain>
    </source>
</reference>
<dbReference type="InterPro" id="IPR055693">
    <property type="entry name" value="DUF7269"/>
</dbReference>
<name>A0ABD5WEC7_9EURY</name>
<dbReference type="Proteomes" id="UP001596461">
    <property type="component" value="Unassembled WGS sequence"/>
</dbReference>
<keyword evidence="1" id="KW-0812">Transmembrane</keyword>
<evidence type="ECO:0000313" key="3">
    <source>
        <dbReference type="Proteomes" id="UP001596461"/>
    </source>
</evidence>
<dbReference type="Pfam" id="PF23933">
    <property type="entry name" value="DUF7269"/>
    <property type="match status" value="1"/>
</dbReference>
<proteinExistence type="predicted"/>
<organism evidence="2 3">
    <name type="scientific">Halobaculum lipolyticum</name>
    <dbReference type="NCBI Taxonomy" id="3032001"/>
    <lineage>
        <taxon>Archaea</taxon>
        <taxon>Methanobacteriati</taxon>
        <taxon>Methanobacteriota</taxon>
        <taxon>Stenosarchaea group</taxon>
        <taxon>Halobacteria</taxon>
        <taxon>Halobacteriales</taxon>
        <taxon>Haloferacaceae</taxon>
        <taxon>Halobaculum</taxon>
    </lineage>
</organism>
<comment type="caution">
    <text evidence="2">The sequence shown here is derived from an EMBL/GenBank/DDBJ whole genome shotgun (WGS) entry which is preliminary data.</text>
</comment>
<protein>
    <submittedName>
        <fullName evidence="2">Uncharacterized protein</fullName>
    </submittedName>
</protein>